<proteinExistence type="predicted"/>
<dbReference type="EMBL" id="MNCJ02000319">
    <property type="protein sequence ID" value="KAF5810309.1"/>
    <property type="molecule type" value="Genomic_DNA"/>
</dbReference>
<organism evidence="1 2">
    <name type="scientific">Helianthus annuus</name>
    <name type="common">Common sunflower</name>
    <dbReference type="NCBI Taxonomy" id="4232"/>
    <lineage>
        <taxon>Eukaryota</taxon>
        <taxon>Viridiplantae</taxon>
        <taxon>Streptophyta</taxon>
        <taxon>Embryophyta</taxon>
        <taxon>Tracheophyta</taxon>
        <taxon>Spermatophyta</taxon>
        <taxon>Magnoliopsida</taxon>
        <taxon>eudicotyledons</taxon>
        <taxon>Gunneridae</taxon>
        <taxon>Pentapetalae</taxon>
        <taxon>asterids</taxon>
        <taxon>campanulids</taxon>
        <taxon>Asterales</taxon>
        <taxon>Asteraceae</taxon>
        <taxon>Asteroideae</taxon>
        <taxon>Heliantheae alliance</taxon>
        <taxon>Heliantheae</taxon>
        <taxon>Helianthus</taxon>
    </lineage>
</organism>
<keyword evidence="2" id="KW-1185">Reference proteome</keyword>
<dbReference type="Gramene" id="mRNA:HanXRQr2_Chr04g0167911">
    <property type="protein sequence ID" value="mRNA:HanXRQr2_Chr04g0167911"/>
    <property type="gene ID" value="HanXRQr2_Chr04g0167911"/>
</dbReference>
<reference evidence="1" key="2">
    <citation type="submission" date="2020-06" db="EMBL/GenBank/DDBJ databases">
        <title>Helianthus annuus Genome sequencing and assembly Release 2.</title>
        <authorList>
            <person name="Gouzy J."/>
            <person name="Langlade N."/>
            <person name="Munos S."/>
        </authorList>
    </citation>
    <scope>NUCLEOTIDE SEQUENCE</scope>
    <source>
        <tissue evidence="1">Leaves</tissue>
    </source>
</reference>
<dbReference type="InterPro" id="IPR044809">
    <property type="entry name" value="AUF1-like"/>
</dbReference>
<evidence type="ECO:0000313" key="1">
    <source>
        <dbReference type="EMBL" id="KAF5810309.1"/>
    </source>
</evidence>
<dbReference type="AlphaFoldDB" id="A0A9K3J7M2"/>
<name>A0A9K3J7M2_HELAN</name>
<reference evidence="1" key="1">
    <citation type="journal article" date="2017" name="Nature">
        <title>The sunflower genome provides insights into oil metabolism, flowering and Asterid evolution.</title>
        <authorList>
            <person name="Badouin H."/>
            <person name="Gouzy J."/>
            <person name="Grassa C.J."/>
            <person name="Murat F."/>
            <person name="Staton S.E."/>
            <person name="Cottret L."/>
            <person name="Lelandais-Briere C."/>
            <person name="Owens G.L."/>
            <person name="Carrere S."/>
            <person name="Mayjonade B."/>
            <person name="Legrand L."/>
            <person name="Gill N."/>
            <person name="Kane N.C."/>
            <person name="Bowers J.E."/>
            <person name="Hubner S."/>
            <person name="Bellec A."/>
            <person name="Berard A."/>
            <person name="Berges H."/>
            <person name="Blanchet N."/>
            <person name="Boniface M.C."/>
            <person name="Brunel D."/>
            <person name="Catrice O."/>
            <person name="Chaidir N."/>
            <person name="Claudel C."/>
            <person name="Donnadieu C."/>
            <person name="Faraut T."/>
            <person name="Fievet G."/>
            <person name="Helmstetter N."/>
            <person name="King M."/>
            <person name="Knapp S.J."/>
            <person name="Lai Z."/>
            <person name="Le Paslier M.C."/>
            <person name="Lippi Y."/>
            <person name="Lorenzon L."/>
            <person name="Mandel J.R."/>
            <person name="Marage G."/>
            <person name="Marchand G."/>
            <person name="Marquand E."/>
            <person name="Bret-Mestries E."/>
            <person name="Morien E."/>
            <person name="Nambeesan S."/>
            <person name="Nguyen T."/>
            <person name="Pegot-Espagnet P."/>
            <person name="Pouilly N."/>
            <person name="Raftis F."/>
            <person name="Sallet E."/>
            <person name="Schiex T."/>
            <person name="Thomas J."/>
            <person name="Vandecasteele C."/>
            <person name="Vares D."/>
            <person name="Vear F."/>
            <person name="Vautrin S."/>
            <person name="Crespi M."/>
            <person name="Mangin B."/>
            <person name="Burke J.M."/>
            <person name="Salse J."/>
            <person name="Munos S."/>
            <person name="Vincourt P."/>
            <person name="Rieseberg L.H."/>
            <person name="Langlade N.B."/>
        </authorList>
    </citation>
    <scope>NUCLEOTIDE SEQUENCE</scope>
    <source>
        <tissue evidence="1">Leaves</tissue>
    </source>
</reference>
<protein>
    <submittedName>
        <fullName evidence="1">Uncharacterized protein</fullName>
    </submittedName>
</protein>
<comment type="caution">
    <text evidence="1">The sequence shown here is derived from an EMBL/GenBank/DDBJ whole genome shotgun (WGS) entry which is preliminary data.</text>
</comment>
<accession>A0A9K3J7M2</accession>
<dbReference type="PANTHER" id="PTHR31215">
    <property type="entry name" value="OS05G0510400 PROTEIN-RELATED"/>
    <property type="match status" value="1"/>
</dbReference>
<evidence type="ECO:0000313" key="2">
    <source>
        <dbReference type="Proteomes" id="UP000215914"/>
    </source>
</evidence>
<sequence>MEMITGVYQSFNTNGGLKLRVVWTISSLIAASARHYLLGCCINKEQLELRVKPLSTSKRTLKGATLVAIRPSEQAGQEVSDGSWVSSAFEEPYGTAATLLVKRTYCLEMNSF</sequence>
<gene>
    <name evidence="1" type="ORF">HanXRQr2_Chr04g0167911</name>
</gene>
<dbReference type="Proteomes" id="UP000215914">
    <property type="component" value="Unassembled WGS sequence"/>
</dbReference>